<proteinExistence type="predicted"/>
<keyword evidence="2" id="KW-1133">Transmembrane helix</keyword>
<evidence type="ECO:0000313" key="4">
    <source>
        <dbReference type="Proteomes" id="UP000316095"/>
    </source>
</evidence>
<name>A0A5C5XCA3_9PLAN</name>
<dbReference type="Proteomes" id="UP000316095">
    <property type="component" value="Unassembled WGS sequence"/>
</dbReference>
<dbReference type="OrthoDB" id="278319at2"/>
<feature type="compositionally biased region" description="Acidic residues" evidence="1">
    <location>
        <begin position="351"/>
        <end position="366"/>
    </location>
</feature>
<evidence type="ECO:0000313" key="3">
    <source>
        <dbReference type="EMBL" id="TWT60071.1"/>
    </source>
</evidence>
<organism evidence="3 4">
    <name type="scientific">Rubinisphaera italica</name>
    <dbReference type="NCBI Taxonomy" id="2527969"/>
    <lineage>
        <taxon>Bacteria</taxon>
        <taxon>Pseudomonadati</taxon>
        <taxon>Planctomycetota</taxon>
        <taxon>Planctomycetia</taxon>
        <taxon>Planctomycetales</taxon>
        <taxon>Planctomycetaceae</taxon>
        <taxon>Rubinisphaera</taxon>
    </lineage>
</organism>
<protein>
    <submittedName>
        <fullName evidence="3">Uncharacterized protein</fullName>
    </submittedName>
</protein>
<dbReference type="EMBL" id="SJPG01000001">
    <property type="protein sequence ID" value="TWT60071.1"/>
    <property type="molecule type" value="Genomic_DNA"/>
</dbReference>
<dbReference type="AlphaFoldDB" id="A0A5C5XCA3"/>
<reference evidence="3 4" key="1">
    <citation type="submission" date="2019-02" db="EMBL/GenBank/DDBJ databases">
        <title>Deep-cultivation of Planctomycetes and their phenomic and genomic characterization uncovers novel biology.</title>
        <authorList>
            <person name="Wiegand S."/>
            <person name="Jogler M."/>
            <person name="Boedeker C."/>
            <person name="Pinto D."/>
            <person name="Vollmers J."/>
            <person name="Rivas-Marin E."/>
            <person name="Kohn T."/>
            <person name="Peeters S.H."/>
            <person name="Heuer A."/>
            <person name="Rast P."/>
            <person name="Oberbeckmann S."/>
            <person name="Bunk B."/>
            <person name="Jeske O."/>
            <person name="Meyerdierks A."/>
            <person name="Storesund J.E."/>
            <person name="Kallscheuer N."/>
            <person name="Luecker S."/>
            <person name="Lage O.M."/>
            <person name="Pohl T."/>
            <person name="Merkel B.J."/>
            <person name="Hornburger P."/>
            <person name="Mueller R.-W."/>
            <person name="Bruemmer F."/>
            <person name="Labrenz M."/>
            <person name="Spormann A.M."/>
            <person name="Op Den Camp H."/>
            <person name="Overmann J."/>
            <person name="Amann R."/>
            <person name="Jetten M.S.M."/>
            <person name="Mascher T."/>
            <person name="Medema M.H."/>
            <person name="Devos D.P."/>
            <person name="Kaster A.-K."/>
            <person name="Ovreas L."/>
            <person name="Rohde M."/>
            <person name="Galperin M.Y."/>
            <person name="Jogler C."/>
        </authorList>
    </citation>
    <scope>NUCLEOTIDE SEQUENCE [LARGE SCALE GENOMIC DNA]</scope>
    <source>
        <strain evidence="3 4">Pan54</strain>
    </source>
</reference>
<keyword evidence="2" id="KW-0472">Membrane</keyword>
<evidence type="ECO:0000256" key="1">
    <source>
        <dbReference type="SAM" id="MobiDB-lite"/>
    </source>
</evidence>
<sequence length="366" mass="40228">MSESTAVESSFIPKPLGTFEVHMYQVDGGMSFGSLMQLCGGLGFTGIILGVIAHFVGQFFWFIIIFPALIGLGVGLVGSGLIKKFRIRNPLICAIAGFAAGVIAMLTMHYMDYRSFNSSIESAVGSEEVAEIRYVATHIDELSRDLENQPEDVQELVNGLKADEQALRLFKIDSFPDFMNYSAEQGVELSGRAGREGANLGYTGSIIYWLVEMLIVAGISFAMMRSAAAEPFCVECHSWKEKAIFGPYRPEYEILSELQSGHLSTLPLRSGDELIQAGDWTLGLWTCPNCQDQVPVDVYVQKVKLGENGEVTHDEIEKLTYPPEAFVPLHVACRSEEKNPVAVLEEKSTEVDSEQSDDDDSGIVQV</sequence>
<keyword evidence="4" id="KW-1185">Reference proteome</keyword>
<dbReference type="RefSeq" id="WP_146502231.1">
    <property type="nucleotide sequence ID" value="NZ_SJPG01000001.1"/>
</dbReference>
<feature type="transmembrane region" description="Helical" evidence="2">
    <location>
        <begin position="206"/>
        <end position="224"/>
    </location>
</feature>
<evidence type="ECO:0000256" key="2">
    <source>
        <dbReference type="SAM" id="Phobius"/>
    </source>
</evidence>
<feature type="transmembrane region" description="Helical" evidence="2">
    <location>
        <begin position="59"/>
        <end position="79"/>
    </location>
</feature>
<feature type="transmembrane region" description="Helical" evidence="2">
    <location>
        <begin position="32"/>
        <end position="53"/>
    </location>
</feature>
<accession>A0A5C5XCA3</accession>
<comment type="caution">
    <text evidence="3">The sequence shown here is derived from an EMBL/GenBank/DDBJ whole genome shotgun (WGS) entry which is preliminary data.</text>
</comment>
<keyword evidence="2" id="KW-0812">Transmembrane</keyword>
<feature type="transmembrane region" description="Helical" evidence="2">
    <location>
        <begin position="91"/>
        <end position="111"/>
    </location>
</feature>
<gene>
    <name evidence="3" type="ORF">Pan54_07840</name>
</gene>
<feature type="region of interest" description="Disordered" evidence="1">
    <location>
        <begin position="343"/>
        <end position="366"/>
    </location>
</feature>